<dbReference type="GO" id="GO:0004252">
    <property type="term" value="F:serine-type endopeptidase activity"/>
    <property type="evidence" value="ECO:0007669"/>
    <property type="project" value="UniProtKB-UniRule"/>
</dbReference>
<dbReference type="InterPro" id="IPR023828">
    <property type="entry name" value="Peptidase_S8_Ser-AS"/>
</dbReference>
<accession>A0A5S9F3P1</accession>
<dbReference type="PANTHER" id="PTHR43806">
    <property type="entry name" value="PEPTIDASE S8"/>
    <property type="match status" value="1"/>
</dbReference>
<keyword evidence="2 5" id="KW-0645">Protease</keyword>
<protein>
    <submittedName>
        <fullName evidence="8">Subtilase</fullName>
    </submittedName>
</protein>
<evidence type="ECO:0000256" key="5">
    <source>
        <dbReference type="PROSITE-ProRule" id="PRU01240"/>
    </source>
</evidence>
<evidence type="ECO:0000256" key="1">
    <source>
        <dbReference type="ARBA" id="ARBA00011073"/>
    </source>
</evidence>
<evidence type="ECO:0000313" key="8">
    <source>
        <dbReference type="EMBL" id="BBM84937.1"/>
    </source>
</evidence>
<evidence type="ECO:0000256" key="3">
    <source>
        <dbReference type="ARBA" id="ARBA00022801"/>
    </source>
</evidence>
<feature type="active site" description="Charge relay system" evidence="5">
    <location>
        <position position="164"/>
    </location>
</feature>
<dbReference type="CDD" id="cd00306">
    <property type="entry name" value="Peptidases_S8_S53"/>
    <property type="match status" value="1"/>
</dbReference>
<dbReference type="EMBL" id="AP019860">
    <property type="protein sequence ID" value="BBM84937.1"/>
    <property type="molecule type" value="Genomic_DNA"/>
</dbReference>
<dbReference type="Proteomes" id="UP000326354">
    <property type="component" value="Chromosome"/>
</dbReference>
<evidence type="ECO:0000313" key="9">
    <source>
        <dbReference type="Proteomes" id="UP000326354"/>
    </source>
</evidence>
<feature type="active site" description="Charge relay system" evidence="5">
    <location>
        <position position="387"/>
    </location>
</feature>
<dbReference type="RefSeq" id="WP_151969064.1">
    <property type="nucleotide sequence ID" value="NZ_AP019860.1"/>
</dbReference>
<evidence type="ECO:0000256" key="2">
    <source>
        <dbReference type="ARBA" id="ARBA00022670"/>
    </source>
</evidence>
<dbReference type="AlphaFoldDB" id="A0A5S9F3P1"/>
<dbReference type="PROSITE" id="PS51892">
    <property type="entry name" value="SUBTILASE"/>
    <property type="match status" value="1"/>
</dbReference>
<evidence type="ECO:0000256" key="4">
    <source>
        <dbReference type="ARBA" id="ARBA00022825"/>
    </source>
</evidence>
<organism evidence="8 9">
    <name type="scientific">Uabimicrobium amorphum</name>
    <dbReference type="NCBI Taxonomy" id="2596890"/>
    <lineage>
        <taxon>Bacteria</taxon>
        <taxon>Pseudomonadati</taxon>
        <taxon>Planctomycetota</taxon>
        <taxon>Candidatus Uabimicrobiia</taxon>
        <taxon>Candidatus Uabimicrobiales</taxon>
        <taxon>Candidatus Uabimicrobiaceae</taxon>
        <taxon>Candidatus Uabimicrobium</taxon>
    </lineage>
</organism>
<keyword evidence="9" id="KW-1185">Reference proteome</keyword>
<evidence type="ECO:0000256" key="6">
    <source>
        <dbReference type="SAM" id="Coils"/>
    </source>
</evidence>
<comment type="similarity">
    <text evidence="1 5">Belongs to the peptidase S8 family.</text>
</comment>
<proteinExistence type="inferred from homology"/>
<feature type="active site" description="Charge relay system" evidence="5">
    <location>
        <position position="210"/>
    </location>
</feature>
<dbReference type="InterPro" id="IPR036852">
    <property type="entry name" value="Peptidase_S8/S53_dom_sf"/>
</dbReference>
<dbReference type="InterPro" id="IPR000209">
    <property type="entry name" value="Peptidase_S8/S53_dom"/>
</dbReference>
<dbReference type="InterPro" id="IPR050131">
    <property type="entry name" value="Peptidase_S8_subtilisin-like"/>
</dbReference>
<keyword evidence="3 5" id="KW-0378">Hydrolase</keyword>
<dbReference type="Pfam" id="PF00082">
    <property type="entry name" value="Peptidase_S8"/>
    <property type="match status" value="1"/>
</dbReference>
<dbReference type="PRINTS" id="PR00723">
    <property type="entry name" value="SUBTILISIN"/>
</dbReference>
<dbReference type="InterPro" id="IPR015500">
    <property type="entry name" value="Peptidase_S8_subtilisin-rel"/>
</dbReference>
<dbReference type="PANTHER" id="PTHR43806:SF11">
    <property type="entry name" value="CEREVISIN-RELATED"/>
    <property type="match status" value="1"/>
</dbReference>
<dbReference type="OrthoDB" id="178184at2"/>
<dbReference type="GO" id="GO:0006508">
    <property type="term" value="P:proteolysis"/>
    <property type="evidence" value="ECO:0007669"/>
    <property type="project" value="UniProtKB-KW"/>
</dbReference>
<dbReference type="Gene3D" id="3.40.50.200">
    <property type="entry name" value="Peptidase S8/S53 domain"/>
    <property type="match status" value="1"/>
</dbReference>
<dbReference type="PROSITE" id="PS00138">
    <property type="entry name" value="SUBTILASE_SER"/>
    <property type="match status" value="1"/>
</dbReference>
<feature type="domain" description="Peptidase S8/S53" evidence="7">
    <location>
        <begin position="157"/>
        <end position="441"/>
    </location>
</feature>
<name>A0A5S9F3P1_UABAM</name>
<feature type="coiled-coil region" evidence="6">
    <location>
        <begin position="479"/>
        <end position="513"/>
    </location>
</feature>
<sequence length="543" mass="60847">MYKILFCLVFIISFVGAEEILIKIKADGVSSFTKKEIRAGEISFKIRPLTNKRSRFAKNWFIATSNERSDKSSWDLAHQLVEENDDVIYGEPNSPKMNDKYRELARSLKKEHAQNDTRGYNDTWSYPDPDVFGWHLQDSHGQLKRARREAAYKSGRRIRIAHFDTGYDPKANITTPESLRLDLQKNFVKGEDENLAADPGTDGLIDQPGHGTSTMSVLAGNRVDLPDKKYNDYLGGAPEADIVPVRLSTTVLLFQVDVFAKGLYYAIESDCDVVSMSMGGVASKLWAEAVNDAYNNGVVVVTAAGNNVAQLPTHYLVYPAKFKRVIAVCGVGYDHNPYFKDDKWFVEMQGNWGPKELMGSAIAAYTPNTPAGKLGKGNHIGNGGGTSAATPQIAATAALWLHKYRDFKYEHKWQRVNAVRHALFSTARKDLPNSEKYYGNGVYRAADALKVAPKIDSKPVPEDEVYLPYLSLFFGWETLEQTTDNKDMITIEMAQLEQSNPELRKLLEELRGKTSITKEQKEAIRAELKKIPETSQTLLDAIK</sequence>
<dbReference type="KEGG" id="uam:UABAM_03298"/>
<dbReference type="SUPFAM" id="SSF52743">
    <property type="entry name" value="Subtilisin-like"/>
    <property type="match status" value="1"/>
</dbReference>
<keyword evidence="6" id="KW-0175">Coiled coil</keyword>
<gene>
    <name evidence="8" type="ORF">UABAM_03298</name>
</gene>
<reference evidence="8 9" key="1">
    <citation type="submission" date="2019-08" db="EMBL/GenBank/DDBJ databases">
        <title>Complete genome sequence of Candidatus Uab amorphum.</title>
        <authorList>
            <person name="Shiratori T."/>
            <person name="Suzuki S."/>
            <person name="Kakizawa Y."/>
            <person name="Ishida K."/>
        </authorList>
    </citation>
    <scope>NUCLEOTIDE SEQUENCE [LARGE SCALE GENOMIC DNA]</scope>
    <source>
        <strain evidence="8 9">SRT547</strain>
    </source>
</reference>
<evidence type="ECO:0000259" key="7">
    <source>
        <dbReference type="Pfam" id="PF00082"/>
    </source>
</evidence>
<keyword evidence="4 5" id="KW-0720">Serine protease</keyword>